<dbReference type="Pfam" id="PF10346">
    <property type="entry name" value="Con-6"/>
    <property type="match status" value="2"/>
</dbReference>
<name>A0AAN6ZH98_9PEZI</name>
<reference evidence="2" key="1">
    <citation type="journal article" date="2023" name="Mol. Phylogenet. Evol.">
        <title>Genome-scale phylogeny and comparative genomics of the fungal order Sordariales.</title>
        <authorList>
            <person name="Hensen N."/>
            <person name="Bonometti L."/>
            <person name="Westerberg I."/>
            <person name="Brannstrom I.O."/>
            <person name="Guillou S."/>
            <person name="Cros-Aarteil S."/>
            <person name="Calhoun S."/>
            <person name="Haridas S."/>
            <person name="Kuo A."/>
            <person name="Mondo S."/>
            <person name="Pangilinan J."/>
            <person name="Riley R."/>
            <person name="LaButti K."/>
            <person name="Andreopoulos B."/>
            <person name="Lipzen A."/>
            <person name="Chen C."/>
            <person name="Yan M."/>
            <person name="Daum C."/>
            <person name="Ng V."/>
            <person name="Clum A."/>
            <person name="Steindorff A."/>
            <person name="Ohm R.A."/>
            <person name="Martin F."/>
            <person name="Silar P."/>
            <person name="Natvig D.O."/>
            <person name="Lalanne C."/>
            <person name="Gautier V."/>
            <person name="Ament-Velasquez S.L."/>
            <person name="Kruys A."/>
            <person name="Hutchinson M.I."/>
            <person name="Powell A.J."/>
            <person name="Barry K."/>
            <person name="Miller A.N."/>
            <person name="Grigoriev I.V."/>
            <person name="Debuchy R."/>
            <person name="Gladieux P."/>
            <person name="Hiltunen Thoren M."/>
            <person name="Johannesson H."/>
        </authorList>
    </citation>
    <scope>NUCLEOTIDE SEQUENCE</scope>
    <source>
        <strain evidence="2">CBS 123565</strain>
    </source>
</reference>
<dbReference type="AlphaFoldDB" id="A0AAN6ZH98"/>
<feature type="compositionally biased region" description="Basic and acidic residues" evidence="1">
    <location>
        <begin position="1"/>
        <end position="11"/>
    </location>
</feature>
<evidence type="ECO:0000256" key="1">
    <source>
        <dbReference type="SAM" id="MobiDB-lite"/>
    </source>
</evidence>
<evidence type="ECO:0000313" key="2">
    <source>
        <dbReference type="EMBL" id="KAK4138382.1"/>
    </source>
</evidence>
<organism evidence="2 3">
    <name type="scientific">Trichocladium antarcticum</name>
    <dbReference type="NCBI Taxonomy" id="1450529"/>
    <lineage>
        <taxon>Eukaryota</taxon>
        <taxon>Fungi</taxon>
        <taxon>Dikarya</taxon>
        <taxon>Ascomycota</taxon>
        <taxon>Pezizomycotina</taxon>
        <taxon>Sordariomycetes</taxon>
        <taxon>Sordariomycetidae</taxon>
        <taxon>Sordariales</taxon>
        <taxon>Chaetomiaceae</taxon>
        <taxon>Trichocladium</taxon>
    </lineage>
</organism>
<accession>A0AAN6ZH98</accession>
<feature type="compositionally biased region" description="Basic and acidic residues" evidence="1">
    <location>
        <begin position="65"/>
        <end position="78"/>
    </location>
</feature>
<dbReference type="PANTHER" id="PTHR36576:SF2">
    <property type="entry name" value="PROTEIN CON-6, PUTATIVE (AFU_ORTHOLOGUE AFUA_4G03615)-RELATED"/>
    <property type="match status" value="1"/>
</dbReference>
<dbReference type="GO" id="GO:0005737">
    <property type="term" value="C:cytoplasm"/>
    <property type="evidence" value="ECO:0007669"/>
    <property type="project" value="TreeGrafter"/>
</dbReference>
<dbReference type="PANTHER" id="PTHR36576">
    <property type="entry name" value="UPF0654 PROTEIN C11D3.01C-RELATED"/>
    <property type="match status" value="1"/>
</dbReference>
<gene>
    <name evidence="2" type="ORF">BT67DRAFT_7923</name>
</gene>
<proteinExistence type="predicted"/>
<comment type="caution">
    <text evidence="2">The sequence shown here is derived from an EMBL/GenBank/DDBJ whole genome shotgun (WGS) entry which is preliminary data.</text>
</comment>
<protein>
    <recommendedName>
        <fullName evidence="4">Conidiation-specific protein 6</fullName>
    </recommendedName>
</protein>
<feature type="compositionally biased region" description="Basic and acidic residues" evidence="1">
    <location>
        <begin position="22"/>
        <end position="32"/>
    </location>
</feature>
<dbReference type="EMBL" id="MU853401">
    <property type="protein sequence ID" value="KAK4138382.1"/>
    <property type="molecule type" value="Genomic_DNA"/>
</dbReference>
<evidence type="ECO:0008006" key="4">
    <source>
        <dbReference type="Google" id="ProtNLM"/>
    </source>
</evidence>
<sequence>MADPSHRERGLRAAIHNPRVSEQAKQHDRELLASEFGEQVEEQVEEHAAPSSGRKPRRSSSGDAGPEHHMAEEKDPAKVIRGLKSALKNPHVSEKAKEADRKRLLELGESLE</sequence>
<dbReference type="InterPro" id="IPR052670">
    <property type="entry name" value="UPF0654_domain"/>
</dbReference>
<keyword evidence="3" id="KW-1185">Reference proteome</keyword>
<dbReference type="Proteomes" id="UP001304895">
    <property type="component" value="Unassembled WGS sequence"/>
</dbReference>
<evidence type="ECO:0000313" key="3">
    <source>
        <dbReference type="Proteomes" id="UP001304895"/>
    </source>
</evidence>
<dbReference type="InterPro" id="IPR018824">
    <property type="entry name" value="Conidiation-specific_6"/>
</dbReference>
<feature type="region of interest" description="Disordered" evidence="1">
    <location>
        <begin position="1"/>
        <end position="79"/>
    </location>
</feature>
<reference evidence="2" key="2">
    <citation type="submission" date="2023-05" db="EMBL/GenBank/DDBJ databases">
        <authorList>
            <consortium name="Lawrence Berkeley National Laboratory"/>
            <person name="Steindorff A."/>
            <person name="Hensen N."/>
            <person name="Bonometti L."/>
            <person name="Westerberg I."/>
            <person name="Brannstrom I.O."/>
            <person name="Guillou S."/>
            <person name="Cros-Aarteil S."/>
            <person name="Calhoun S."/>
            <person name="Haridas S."/>
            <person name="Kuo A."/>
            <person name="Mondo S."/>
            <person name="Pangilinan J."/>
            <person name="Riley R."/>
            <person name="Labutti K."/>
            <person name="Andreopoulos B."/>
            <person name="Lipzen A."/>
            <person name="Chen C."/>
            <person name="Yanf M."/>
            <person name="Daum C."/>
            <person name="Ng V."/>
            <person name="Clum A."/>
            <person name="Ohm R."/>
            <person name="Martin F."/>
            <person name="Silar P."/>
            <person name="Natvig D."/>
            <person name="Lalanne C."/>
            <person name="Gautier V."/>
            <person name="Ament-Velasquez S.L."/>
            <person name="Kruys A."/>
            <person name="Hutchinson M.I."/>
            <person name="Powell A.J."/>
            <person name="Barry K."/>
            <person name="Miller A.N."/>
            <person name="Grigoriev I.V."/>
            <person name="Debuchy R."/>
            <person name="Gladieux P."/>
            <person name="Thoren M.H."/>
            <person name="Johannesson H."/>
        </authorList>
    </citation>
    <scope>NUCLEOTIDE SEQUENCE</scope>
    <source>
        <strain evidence="2">CBS 123565</strain>
    </source>
</reference>